<feature type="region of interest" description="Disordered" evidence="1">
    <location>
        <begin position="79"/>
        <end position="172"/>
    </location>
</feature>
<feature type="compositionally biased region" description="Low complexity" evidence="1">
    <location>
        <begin position="84"/>
        <end position="113"/>
    </location>
</feature>
<organism evidence="2 3">
    <name type="scientific">Nadsonia fulvescens var. elongata DSM 6958</name>
    <dbReference type="NCBI Taxonomy" id="857566"/>
    <lineage>
        <taxon>Eukaryota</taxon>
        <taxon>Fungi</taxon>
        <taxon>Dikarya</taxon>
        <taxon>Ascomycota</taxon>
        <taxon>Saccharomycotina</taxon>
        <taxon>Dipodascomycetes</taxon>
        <taxon>Dipodascales</taxon>
        <taxon>Dipodascales incertae sedis</taxon>
        <taxon>Nadsonia</taxon>
    </lineage>
</organism>
<sequence length="599" mass="66430">MSINDLDRYPVHLTTVSRLTVSKIMEMKPRMQEEPGSPMFQTESHEEHPRDLKRTSTFSKRLSGAASIKSFFSHLSVSDGQLDTSSNTSMTATPSMSPSLTPLASPTSSTSSRFRLKAPKLRRKKPTPNSQSSPLSISSSSFIKSPSTTSPITWTDEDGLTQPRTPNTTTSTTSVITTATAYSPKITTPVVSSFKSGIENRFTPPYRSPTDSLTSSRLSVHSNSPNVKPQVLTPNERTSSRWQDSYHGLSSVAPLNHQSRFVVDKENYSDINDPSPDTNTGTDINGYSPTASASQTDSDMDQLIQSLTMRIDHLDQQNKILMASLKELEARDEIRDQNDVARESLRSFKQFHQHTTKLADRRIDFLTQQNQHLVHLLAATTELVQAKNSPKKQKETKEIIEIKTIPPKRSTSVSVRHGDTETLARRYHHPRRLTADLIEADPKTATAHTAMTTVPTTDTKATLATITLTPKISQKVSAEEVFSWESPTTITPNPVPKSLISNAPTIAKKPAETKTVEVIRSTPAIPPRHRPTSSLSSLMSTHTTYSTFSHRRDLSISSCGMVNSDRPRKRRNHAHRTVRIGVIKTLLPVVTSVRPEIAR</sequence>
<reference evidence="2 3" key="1">
    <citation type="journal article" date="2016" name="Proc. Natl. Acad. Sci. U.S.A.">
        <title>Comparative genomics of biotechnologically important yeasts.</title>
        <authorList>
            <person name="Riley R."/>
            <person name="Haridas S."/>
            <person name="Wolfe K.H."/>
            <person name="Lopes M.R."/>
            <person name="Hittinger C.T."/>
            <person name="Goeker M."/>
            <person name="Salamov A.A."/>
            <person name="Wisecaver J.H."/>
            <person name="Long T.M."/>
            <person name="Calvey C.H."/>
            <person name="Aerts A.L."/>
            <person name="Barry K.W."/>
            <person name="Choi C."/>
            <person name="Clum A."/>
            <person name="Coughlan A.Y."/>
            <person name="Deshpande S."/>
            <person name="Douglass A.P."/>
            <person name="Hanson S.J."/>
            <person name="Klenk H.-P."/>
            <person name="LaButti K.M."/>
            <person name="Lapidus A."/>
            <person name="Lindquist E.A."/>
            <person name="Lipzen A.M."/>
            <person name="Meier-Kolthoff J.P."/>
            <person name="Ohm R.A."/>
            <person name="Otillar R.P."/>
            <person name="Pangilinan J.L."/>
            <person name="Peng Y."/>
            <person name="Rokas A."/>
            <person name="Rosa C.A."/>
            <person name="Scheuner C."/>
            <person name="Sibirny A.A."/>
            <person name="Slot J.C."/>
            <person name="Stielow J.B."/>
            <person name="Sun H."/>
            <person name="Kurtzman C.P."/>
            <person name="Blackwell M."/>
            <person name="Grigoriev I.V."/>
            <person name="Jeffries T.W."/>
        </authorList>
    </citation>
    <scope>NUCLEOTIDE SEQUENCE [LARGE SCALE GENOMIC DNA]</scope>
    <source>
        <strain evidence="2 3">DSM 6958</strain>
    </source>
</reference>
<dbReference type="STRING" id="857566.A0A1E3PJE4"/>
<dbReference type="Proteomes" id="UP000095009">
    <property type="component" value="Unassembled WGS sequence"/>
</dbReference>
<name>A0A1E3PJE4_9ASCO</name>
<feature type="compositionally biased region" description="Basic and acidic residues" evidence="1">
    <location>
        <begin position="43"/>
        <end position="54"/>
    </location>
</feature>
<proteinExistence type="predicted"/>
<feature type="compositionally biased region" description="Basic residues" evidence="1">
    <location>
        <begin position="114"/>
        <end position="126"/>
    </location>
</feature>
<keyword evidence="3" id="KW-1185">Reference proteome</keyword>
<dbReference type="EMBL" id="KV454410">
    <property type="protein sequence ID" value="ODQ64967.1"/>
    <property type="molecule type" value="Genomic_DNA"/>
</dbReference>
<feature type="compositionally biased region" description="Low complexity" evidence="1">
    <location>
        <begin position="161"/>
        <end position="172"/>
    </location>
</feature>
<feature type="region of interest" description="Disordered" evidence="1">
    <location>
        <begin position="202"/>
        <end position="245"/>
    </location>
</feature>
<evidence type="ECO:0000313" key="2">
    <source>
        <dbReference type="EMBL" id="ODQ64967.1"/>
    </source>
</evidence>
<protein>
    <submittedName>
        <fullName evidence="2">Uncharacterized protein</fullName>
    </submittedName>
</protein>
<evidence type="ECO:0000313" key="3">
    <source>
        <dbReference type="Proteomes" id="UP000095009"/>
    </source>
</evidence>
<gene>
    <name evidence="2" type="ORF">NADFUDRAFT_51566</name>
</gene>
<feature type="region of interest" description="Disordered" evidence="1">
    <location>
        <begin position="267"/>
        <end position="297"/>
    </location>
</feature>
<feature type="region of interest" description="Disordered" evidence="1">
    <location>
        <begin position="28"/>
        <end position="54"/>
    </location>
</feature>
<feature type="compositionally biased region" description="Low complexity" evidence="1">
    <location>
        <begin position="127"/>
        <end position="153"/>
    </location>
</feature>
<accession>A0A1E3PJE4</accession>
<evidence type="ECO:0000256" key="1">
    <source>
        <dbReference type="SAM" id="MobiDB-lite"/>
    </source>
</evidence>
<feature type="compositionally biased region" description="Polar residues" evidence="1">
    <location>
        <begin position="269"/>
        <end position="297"/>
    </location>
</feature>
<feature type="compositionally biased region" description="Polar residues" evidence="1">
    <location>
        <begin position="209"/>
        <end position="243"/>
    </location>
</feature>
<dbReference type="AlphaFoldDB" id="A0A1E3PJE4"/>